<dbReference type="Gene3D" id="3.60.10.10">
    <property type="entry name" value="Endonuclease/exonuclease/phosphatase"/>
    <property type="match status" value="1"/>
</dbReference>
<dbReference type="PANTHER" id="PTHR33395:SF22">
    <property type="entry name" value="REVERSE TRANSCRIPTASE DOMAIN-CONTAINING PROTEIN"/>
    <property type="match status" value="1"/>
</dbReference>
<sequence length="121" mass="13695">METWLSELVDDSEVTMPGYQLFRKDREGREGGGIATYVKNGLTILDKTDKLARTSEAIWLSIKVPGASNLDVLTLYRPPRRRPVVDASLLEELEKITAWSDILIVRDFNAPHIDWGRGLLI</sequence>
<name>A0A3P7NA47_DIBLA</name>
<dbReference type="Proteomes" id="UP000281553">
    <property type="component" value="Unassembled WGS sequence"/>
</dbReference>
<dbReference type="InterPro" id="IPR036691">
    <property type="entry name" value="Endo/exonu/phosph_ase_sf"/>
</dbReference>
<organism evidence="1 2">
    <name type="scientific">Dibothriocephalus latus</name>
    <name type="common">Fish tapeworm</name>
    <name type="synonym">Diphyllobothrium latum</name>
    <dbReference type="NCBI Taxonomy" id="60516"/>
    <lineage>
        <taxon>Eukaryota</taxon>
        <taxon>Metazoa</taxon>
        <taxon>Spiralia</taxon>
        <taxon>Lophotrochozoa</taxon>
        <taxon>Platyhelminthes</taxon>
        <taxon>Cestoda</taxon>
        <taxon>Eucestoda</taxon>
        <taxon>Diphyllobothriidea</taxon>
        <taxon>Diphyllobothriidae</taxon>
        <taxon>Dibothriocephalus</taxon>
    </lineage>
</organism>
<accession>A0A3P7NA47</accession>
<dbReference type="OrthoDB" id="6274754at2759"/>
<protein>
    <recommendedName>
        <fullName evidence="3">Endonuclease/exonuclease/phosphatase domain-containing protein</fullName>
    </recommendedName>
</protein>
<dbReference type="PANTHER" id="PTHR33395">
    <property type="entry name" value="TRANSCRIPTASE, PUTATIVE-RELATED-RELATED"/>
    <property type="match status" value="1"/>
</dbReference>
<reference evidence="1 2" key="1">
    <citation type="submission" date="2018-11" db="EMBL/GenBank/DDBJ databases">
        <authorList>
            <consortium name="Pathogen Informatics"/>
        </authorList>
    </citation>
    <scope>NUCLEOTIDE SEQUENCE [LARGE SCALE GENOMIC DNA]</scope>
</reference>
<proteinExistence type="predicted"/>
<evidence type="ECO:0008006" key="3">
    <source>
        <dbReference type="Google" id="ProtNLM"/>
    </source>
</evidence>
<dbReference type="GO" id="GO:0031012">
    <property type="term" value="C:extracellular matrix"/>
    <property type="evidence" value="ECO:0007669"/>
    <property type="project" value="TreeGrafter"/>
</dbReference>
<dbReference type="GO" id="GO:0007508">
    <property type="term" value="P:larval heart development"/>
    <property type="evidence" value="ECO:0007669"/>
    <property type="project" value="TreeGrafter"/>
</dbReference>
<evidence type="ECO:0000313" key="2">
    <source>
        <dbReference type="Proteomes" id="UP000281553"/>
    </source>
</evidence>
<keyword evidence="2" id="KW-1185">Reference proteome</keyword>
<evidence type="ECO:0000313" key="1">
    <source>
        <dbReference type="EMBL" id="VDN39474.1"/>
    </source>
</evidence>
<dbReference type="EMBL" id="UYRU01095611">
    <property type="protein sequence ID" value="VDN39474.1"/>
    <property type="molecule type" value="Genomic_DNA"/>
</dbReference>
<dbReference type="GO" id="GO:0061343">
    <property type="term" value="P:cell adhesion involved in heart morphogenesis"/>
    <property type="evidence" value="ECO:0007669"/>
    <property type="project" value="TreeGrafter"/>
</dbReference>
<gene>
    <name evidence="1" type="ORF">DILT_LOCUS17893</name>
</gene>
<dbReference type="SUPFAM" id="SSF56219">
    <property type="entry name" value="DNase I-like"/>
    <property type="match status" value="1"/>
</dbReference>
<dbReference type="AlphaFoldDB" id="A0A3P7NA47"/>